<name>A0A6V8Q793_9ACTN</name>
<feature type="non-terminal residue" evidence="1">
    <location>
        <position position="1"/>
    </location>
</feature>
<comment type="caution">
    <text evidence="1">The sequence shown here is derived from an EMBL/GenBank/DDBJ whole genome shotgun (WGS) entry which is preliminary data.</text>
</comment>
<dbReference type="AlphaFoldDB" id="A0A6V8Q793"/>
<evidence type="ECO:0000313" key="2">
    <source>
        <dbReference type="Proteomes" id="UP000569018"/>
    </source>
</evidence>
<sequence>TVELAESVVLAVESQRYFDSLSHRLAVEQVSEAM</sequence>
<gene>
    <name evidence="1" type="ORF">HKBW3S47_02016</name>
</gene>
<organism evidence="1 2">
    <name type="scientific">Candidatus Hakubella thermalkaliphila</name>
    <dbReference type="NCBI Taxonomy" id="2754717"/>
    <lineage>
        <taxon>Bacteria</taxon>
        <taxon>Bacillati</taxon>
        <taxon>Actinomycetota</taxon>
        <taxon>Actinomycetota incertae sedis</taxon>
        <taxon>Candidatus Hakubellales</taxon>
        <taxon>Candidatus Hakubellaceae</taxon>
        <taxon>Candidatus Hakubella</taxon>
    </lineage>
</organism>
<accession>A0A6V8Q793</accession>
<evidence type="ECO:0000313" key="1">
    <source>
        <dbReference type="EMBL" id="GFP40320.1"/>
    </source>
</evidence>
<reference evidence="1 2" key="1">
    <citation type="journal article" date="2020" name="Front. Microbiol.">
        <title>Single-cell genomics of novel Actinobacteria with the Wood-Ljungdahl pathway discovered in a serpentinizing system.</title>
        <authorList>
            <person name="Merino N."/>
            <person name="Kawai M."/>
            <person name="Boyd E.S."/>
            <person name="Colman D.R."/>
            <person name="McGlynn S.E."/>
            <person name="Nealson K.H."/>
            <person name="Kurokawa K."/>
            <person name="Hongoh Y."/>
        </authorList>
    </citation>
    <scope>NUCLEOTIDE SEQUENCE [LARGE SCALE GENOMIC DNA]</scope>
    <source>
        <strain evidence="1 2">S47</strain>
    </source>
</reference>
<dbReference type="Proteomes" id="UP000569018">
    <property type="component" value="Unassembled WGS sequence"/>
</dbReference>
<dbReference type="EMBL" id="BLSD01000201">
    <property type="protein sequence ID" value="GFP40320.1"/>
    <property type="molecule type" value="Genomic_DNA"/>
</dbReference>
<proteinExistence type="predicted"/>
<protein>
    <submittedName>
        <fullName evidence="1">Uncharacterized protein</fullName>
    </submittedName>
</protein>